<name>A0A1Y1XQL9_9FUNG</name>
<dbReference type="Pfam" id="PF02225">
    <property type="entry name" value="PA"/>
    <property type="match status" value="1"/>
</dbReference>
<evidence type="ECO:0000256" key="2">
    <source>
        <dbReference type="ARBA" id="ARBA00023180"/>
    </source>
</evidence>
<accession>A0A1Y1XQL9</accession>
<dbReference type="AlphaFoldDB" id="A0A1Y1XQL9"/>
<proteinExistence type="predicted"/>
<keyword evidence="1" id="KW-0732">Signal</keyword>
<evidence type="ECO:0000256" key="3">
    <source>
        <dbReference type="SAM" id="MobiDB-lite"/>
    </source>
</evidence>
<dbReference type="PANTHER" id="PTHR22702">
    <property type="entry name" value="PROTEASE-ASSOCIATED DOMAIN-CONTAINING PROTEIN"/>
    <property type="match status" value="1"/>
</dbReference>
<evidence type="ECO:0000313" key="6">
    <source>
        <dbReference type="Proteomes" id="UP000193944"/>
    </source>
</evidence>
<dbReference type="Proteomes" id="UP000193944">
    <property type="component" value="Unassembled WGS sequence"/>
</dbReference>
<feature type="region of interest" description="Disordered" evidence="3">
    <location>
        <begin position="443"/>
        <end position="463"/>
    </location>
</feature>
<dbReference type="InterPro" id="IPR046450">
    <property type="entry name" value="PA_dom_sf"/>
</dbReference>
<reference evidence="5 6" key="2">
    <citation type="submission" date="2016-08" db="EMBL/GenBank/DDBJ databases">
        <title>Pervasive Adenine N6-methylation of Active Genes in Fungi.</title>
        <authorList>
            <consortium name="DOE Joint Genome Institute"/>
            <person name="Mondo S.J."/>
            <person name="Dannebaum R.O."/>
            <person name="Kuo R.C."/>
            <person name="Labutti K."/>
            <person name="Haridas S."/>
            <person name="Kuo A."/>
            <person name="Salamov A."/>
            <person name="Ahrendt S.R."/>
            <person name="Lipzen A."/>
            <person name="Sullivan W."/>
            <person name="Andreopoulos W.B."/>
            <person name="Clum A."/>
            <person name="Lindquist E."/>
            <person name="Daum C."/>
            <person name="Ramamoorthy G.K."/>
            <person name="Gryganskyi A."/>
            <person name="Culley D."/>
            <person name="Magnuson J.K."/>
            <person name="James T.Y."/>
            <person name="O'Malley M.A."/>
            <person name="Stajich J.E."/>
            <person name="Spatafora J.W."/>
            <person name="Visel A."/>
            <person name="Grigoriev I.V."/>
        </authorList>
    </citation>
    <scope>NUCLEOTIDE SEQUENCE [LARGE SCALE GENOMIC DNA]</scope>
    <source>
        <strain evidence="5 6">S4</strain>
    </source>
</reference>
<dbReference type="PANTHER" id="PTHR22702:SF1">
    <property type="entry name" value="PROTEASE-ASSOCIATED DOMAIN-CONTAINING PROTEIN 1"/>
    <property type="match status" value="1"/>
</dbReference>
<dbReference type="Gene3D" id="3.50.30.30">
    <property type="match status" value="1"/>
</dbReference>
<evidence type="ECO:0000259" key="4">
    <source>
        <dbReference type="Pfam" id="PF02225"/>
    </source>
</evidence>
<evidence type="ECO:0000256" key="1">
    <source>
        <dbReference type="ARBA" id="ARBA00022729"/>
    </source>
</evidence>
<dbReference type="SUPFAM" id="SSF52025">
    <property type="entry name" value="PA domain"/>
    <property type="match status" value="1"/>
</dbReference>
<reference evidence="5 6" key="1">
    <citation type="submission" date="2016-08" db="EMBL/GenBank/DDBJ databases">
        <title>A Parts List for Fungal Cellulosomes Revealed by Comparative Genomics.</title>
        <authorList>
            <consortium name="DOE Joint Genome Institute"/>
            <person name="Haitjema C.H."/>
            <person name="Gilmore S.P."/>
            <person name="Henske J.K."/>
            <person name="Solomon K.V."/>
            <person name="De Groot R."/>
            <person name="Kuo A."/>
            <person name="Mondo S.J."/>
            <person name="Salamov A.A."/>
            <person name="Labutti K."/>
            <person name="Zhao Z."/>
            <person name="Chiniquy J."/>
            <person name="Barry K."/>
            <person name="Brewer H.M."/>
            <person name="Purvine S.O."/>
            <person name="Wright A.T."/>
            <person name="Boxma B."/>
            <person name="Van Alen T."/>
            <person name="Hackstein J.H."/>
            <person name="Baker S.E."/>
            <person name="Grigoriev I.V."/>
            <person name="O'Malley M.A."/>
        </authorList>
    </citation>
    <scope>NUCLEOTIDE SEQUENCE [LARGE SCALE GENOMIC DNA]</scope>
    <source>
        <strain evidence="5 6">S4</strain>
    </source>
</reference>
<keyword evidence="6" id="KW-1185">Reference proteome</keyword>
<keyword evidence="2" id="KW-0325">Glycoprotein</keyword>
<gene>
    <name evidence="5" type="ORF">BCR32DRAFT_239756</name>
</gene>
<dbReference type="InterPro" id="IPR003137">
    <property type="entry name" value="PA_domain"/>
</dbReference>
<organism evidence="5 6">
    <name type="scientific">Anaeromyces robustus</name>
    <dbReference type="NCBI Taxonomy" id="1754192"/>
    <lineage>
        <taxon>Eukaryota</taxon>
        <taxon>Fungi</taxon>
        <taxon>Fungi incertae sedis</taxon>
        <taxon>Chytridiomycota</taxon>
        <taxon>Chytridiomycota incertae sedis</taxon>
        <taxon>Neocallimastigomycetes</taxon>
        <taxon>Neocallimastigales</taxon>
        <taxon>Neocallimastigaceae</taxon>
        <taxon>Anaeromyces</taxon>
    </lineage>
</organism>
<evidence type="ECO:0000313" key="5">
    <source>
        <dbReference type="EMBL" id="ORX88038.1"/>
    </source>
</evidence>
<sequence>MILETYCKTECGYAQLNPLTRLKKENRMESFFIKGHFLILPHSVYHNKDYDNSSYLFNKPNFNFQCPNIVFNLGNPLLSKRQKIMIYGLVNKLSPLEELILDNETECPINIKKESVDLNVKSDNENDKFNYPPYEMIEKKDYYLINTLYNVDIEITRYGTTQLITKINNKRINLNKNIYVISEGIEFLLVPDAFQDNLKVYNIKFGNNTINGSKSSYGPHLRSDQTWDVNILPLFKNTNFVSPELSEGCSEYSNNLKNIVKGKFVLVNRGGCFFSEKTLNAMKAGAVGIVVASTNNQIFSMSPYKSTKSENDQLNYITNKYRELKTEAINIINNNIPFEKRQEEEEDYTIPSIMISKKDSELIINSYLDPLSNYPKKEFKKNLLKLYSTLPTVSINLSWNLMGYKLQELARIKPVDLQYDGRIISNLSILKTRKKKCIDKNILSTNNDDPHTTKPNNISEKEV</sequence>
<protein>
    <recommendedName>
        <fullName evidence="4">PA domain-containing protein</fullName>
    </recommendedName>
</protein>
<feature type="domain" description="PA" evidence="4">
    <location>
        <begin position="246"/>
        <end position="361"/>
    </location>
</feature>
<dbReference type="OrthoDB" id="2282382at2759"/>
<dbReference type="EMBL" id="MCFG01000003">
    <property type="protein sequence ID" value="ORX88038.1"/>
    <property type="molecule type" value="Genomic_DNA"/>
</dbReference>
<dbReference type="STRING" id="1754192.A0A1Y1XQL9"/>
<comment type="caution">
    <text evidence="5">The sequence shown here is derived from an EMBL/GenBank/DDBJ whole genome shotgun (WGS) entry which is preliminary data.</text>
</comment>